<accession>A0A917PLL9</accession>
<organism evidence="2 3">
    <name type="scientific">Agromyces bauzanensis</name>
    <dbReference type="NCBI Taxonomy" id="1308924"/>
    <lineage>
        <taxon>Bacteria</taxon>
        <taxon>Bacillati</taxon>
        <taxon>Actinomycetota</taxon>
        <taxon>Actinomycetes</taxon>
        <taxon>Micrococcales</taxon>
        <taxon>Microbacteriaceae</taxon>
        <taxon>Agromyces</taxon>
    </lineage>
</organism>
<feature type="transmembrane region" description="Helical" evidence="1">
    <location>
        <begin position="190"/>
        <end position="208"/>
    </location>
</feature>
<keyword evidence="1" id="KW-1133">Transmembrane helix</keyword>
<keyword evidence="1" id="KW-0812">Transmembrane</keyword>
<name>A0A917PLL9_9MICO</name>
<reference evidence="2" key="2">
    <citation type="submission" date="2020-09" db="EMBL/GenBank/DDBJ databases">
        <authorList>
            <person name="Sun Q."/>
            <person name="Zhou Y."/>
        </authorList>
    </citation>
    <scope>NUCLEOTIDE SEQUENCE</scope>
    <source>
        <strain evidence="2">CGMCC 1.8984</strain>
    </source>
</reference>
<feature type="transmembrane region" description="Helical" evidence="1">
    <location>
        <begin position="90"/>
        <end position="110"/>
    </location>
</feature>
<keyword evidence="3" id="KW-1185">Reference proteome</keyword>
<keyword evidence="1" id="KW-0472">Membrane</keyword>
<dbReference type="Pfam" id="PF06197">
    <property type="entry name" value="DUF998"/>
    <property type="match status" value="1"/>
</dbReference>
<sequence length="214" mass="21545">MTAQTLTTSRRARISGRLAQGGVALFVVLVAVLHVLRPDVSPVDDPLSAYAVGPHGWLMTVAFLANAFAFAALAAGMSRGFPVSTGRRRTITVLLVVASAGMAIAAFAPTDVPVVSPPTPTGLIHTVAALAAFLALAASGAVSLGSFWGAPGATPRTAAVALVTGALISLVVFLGLTFGGLAGAGLAQRILTALLLAWVALAGGRLAMRRPSRS</sequence>
<dbReference type="Proteomes" id="UP000636956">
    <property type="component" value="Unassembled WGS sequence"/>
</dbReference>
<evidence type="ECO:0008006" key="4">
    <source>
        <dbReference type="Google" id="ProtNLM"/>
    </source>
</evidence>
<feature type="transmembrane region" description="Helical" evidence="1">
    <location>
        <begin position="122"/>
        <end position="148"/>
    </location>
</feature>
<feature type="transmembrane region" description="Helical" evidence="1">
    <location>
        <begin position="160"/>
        <end position="184"/>
    </location>
</feature>
<dbReference type="RefSeq" id="WP_188743476.1">
    <property type="nucleotide sequence ID" value="NZ_BAABFW010000006.1"/>
</dbReference>
<comment type="caution">
    <text evidence="2">The sequence shown here is derived from an EMBL/GenBank/DDBJ whole genome shotgun (WGS) entry which is preliminary data.</text>
</comment>
<dbReference type="InterPro" id="IPR009339">
    <property type="entry name" value="DUF998"/>
</dbReference>
<feature type="transmembrane region" description="Helical" evidence="1">
    <location>
        <begin position="18"/>
        <end position="36"/>
    </location>
</feature>
<reference evidence="2" key="1">
    <citation type="journal article" date="2014" name="Int. J. Syst. Evol. Microbiol.">
        <title>Complete genome sequence of Corynebacterium casei LMG S-19264T (=DSM 44701T), isolated from a smear-ripened cheese.</title>
        <authorList>
            <consortium name="US DOE Joint Genome Institute (JGI-PGF)"/>
            <person name="Walter F."/>
            <person name="Albersmeier A."/>
            <person name="Kalinowski J."/>
            <person name="Ruckert C."/>
        </authorList>
    </citation>
    <scope>NUCLEOTIDE SEQUENCE</scope>
    <source>
        <strain evidence="2">CGMCC 1.8984</strain>
    </source>
</reference>
<evidence type="ECO:0000313" key="3">
    <source>
        <dbReference type="Proteomes" id="UP000636956"/>
    </source>
</evidence>
<dbReference type="AlphaFoldDB" id="A0A917PLL9"/>
<evidence type="ECO:0000256" key="1">
    <source>
        <dbReference type="SAM" id="Phobius"/>
    </source>
</evidence>
<dbReference type="EMBL" id="BMMD01000012">
    <property type="protein sequence ID" value="GGJ83195.1"/>
    <property type="molecule type" value="Genomic_DNA"/>
</dbReference>
<protein>
    <recommendedName>
        <fullName evidence="4">DUF998 domain-containing protein</fullName>
    </recommendedName>
</protein>
<evidence type="ECO:0000313" key="2">
    <source>
        <dbReference type="EMBL" id="GGJ83195.1"/>
    </source>
</evidence>
<proteinExistence type="predicted"/>
<gene>
    <name evidence="2" type="ORF">GCM10011372_21870</name>
</gene>
<feature type="transmembrane region" description="Helical" evidence="1">
    <location>
        <begin position="56"/>
        <end position="78"/>
    </location>
</feature>